<dbReference type="AlphaFoldDB" id="A0A9N8ZUQ5"/>
<keyword evidence="2" id="KW-1185">Reference proteome</keyword>
<protein>
    <submittedName>
        <fullName evidence="1">9965_t:CDS:1</fullName>
    </submittedName>
</protein>
<reference evidence="1" key="1">
    <citation type="submission" date="2021-06" db="EMBL/GenBank/DDBJ databases">
        <authorList>
            <person name="Kallberg Y."/>
            <person name="Tangrot J."/>
            <person name="Rosling A."/>
        </authorList>
    </citation>
    <scope>NUCLEOTIDE SEQUENCE</scope>
    <source>
        <strain evidence="1">IN212</strain>
    </source>
</reference>
<dbReference type="OrthoDB" id="2444141at2759"/>
<evidence type="ECO:0000313" key="2">
    <source>
        <dbReference type="Proteomes" id="UP000789396"/>
    </source>
</evidence>
<comment type="caution">
    <text evidence="1">The sequence shown here is derived from an EMBL/GenBank/DDBJ whole genome shotgun (WGS) entry which is preliminary data.</text>
</comment>
<organism evidence="1 2">
    <name type="scientific">Racocetra fulgida</name>
    <dbReference type="NCBI Taxonomy" id="60492"/>
    <lineage>
        <taxon>Eukaryota</taxon>
        <taxon>Fungi</taxon>
        <taxon>Fungi incertae sedis</taxon>
        <taxon>Mucoromycota</taxon>
        <taxon>Glomeromycotina</taxon>
        <taxon>Glomeromycetes</taxon>
        <taxon>Diversisporales</taxon>
        <taxon>Gigasporaceae</taxon>
        <taxon>Racocetra</taxon>
    </lineage>
</organism>
<gene>
    <name evidence="1" type="ORF">RFULGI_LOCUS2759</name>
</gene>
<evidence type="ECO:0000313" key="1">
    <source>
        <dbReference type="EMBL" id="CAG8508011.1"/>
    </source>
</evidence>
<name>A0A9N8ZUQ5_9GLOM</name>
<feature type="non-terminal residue" evidence="1">
    <location>
        <position position="104"/>
    </location>
</feature>
<dbReference type="Proteomes" id="UP000789396">
    <property type="component" value="Unassembled WGS sequence"/>
</dbReference>
<accession>A0A9N8ZUQ5</accession>
<dbReference type="EMBL" id="CAJVPZ010002197">
    <property type="protein sequence ID" value="CAG8508011.1"/>
    <property type="molecule type" value="Genomic_DNA"/>
</dbReference>
<proteinExistence type="predicted"/>
<sequence length="104" mass="12159">MDVLTAIKYIVRAWREVLSETVRNCFRHTGILPIIQNNEELVTNNNEELVTDDNEDELIEELHADIEALHLRNDDNSVEIRQITHNKALNAIGLLEQYLFQQDF</sequence>